<evidence type="ECO:0000313" key="1">
    <source>
        <dbReference type="EMBL" id="PTQ30717.1"/>
    </source>
</evidence>
<dbReference type="AlphaFoldDB" id="A0A2R6WA29"/>
<protein>
    <submittedName>
        <fullName evidence="1">Uncharacterized protein</fullName>
    </submittedName>
</protein>
<proteinExistence type="predicted"/>
<accession>A0A2R6WA29</accession>
<reference evidence="2" key="1">
    <citation type="journal article" date="2017" name="Cell">
        <title>Insights into land plant evolution garnered from the Marchantia polymorpha genome.</title>
        <authorList>
            <person name="Bowman J.L."/>
            <person name="Kohchi T."/>
            <person name="Yamato K.T."/>
            <person name="Jenkins J."/>
            <person name="Shu S."/>
            <person name="Ishizaki K."/>
            <person name="Yamaoka S."/>
            <person name="Nishihama R."/>
            <person name="Nakamura Y."/>
            <person name="Berger F."/>
            <person name="Adam C."/>
            <person name="Aki S.S."/>
            <person name="Althoff F."/>
            <person name="Araki T."/>
            <person name="Arteaga-Vazquez M.A."/>
            <person name="Balasubrmanian S."/>
            <person name="Barry K."/>
            <person name="Bauer D."/>
            <person name="Boehm C.R."/>
            <person name="Briginshaw L."/>
            <person name="Caballero-Perez J."/>
            <person name="Catarino B."/>
            <person name="Chen F."/>
            <person name="Chiyoda S."/>
            <person name="Chovatia M."/>
            <person name="Davies K.M."/>
            <person name="Delmans M."/>
            <person name="Demura T."/>
            <person name="Dierschke T."/>
            <person name="Dolan L."/>
            <person name="Dorantes-Acosta A.E."/>
            <person name="Eklund D.M."/>
            <person name="Florent S.N."/>
            <person name="Flores-Sandoval E."/>
            <person name="Fujiyama A."/>
            <person name="Fukuzawa H."/>
            <person name="Galik B."/>
            <person name="Grimanelli D."/>
            <person name="Grimwood J."/>
            <person name="Grossniklaus U."/>
            <person name="Hamada T."/>
            <person name="Haseloff J."/>
            <person name="Hetherington A.J."/>
            <person name="Higo A."/>
            <person name="Hirakawa Y."/>
            <person name="Hundley H.N."/>
            <person name="Ikeda Y."/>
            <person name="Inoue K."/>
            <person name="Inoue S.I."/>
            <person name="Ishida S."/>
            <person name="Jia Q."/>
            <person name="Kakita M."/>
            <person name="Kanazawa T."/>
            <person name="Kawai Y."/>
            <person name="Kawashima T."/>
            <person name="Kennedy M."/>
            <person name="Kinose K."/>
            <person name="Kinoshita T."/>
            <person name="Kohara Y."/>
            <person name="Koide E."/>
            <person name="Komatsu K."/>
            <person name="Kopischke S."/>
            <person name="Kubo M."/>
            <person name="Kyozuka J."/>
            <person name="Lagercrantz U."/>
            <person name="Lin S.S."/>
            <person name="Lindquist E."/>
            <person name="Lipzen A.M."/>
            <person name="Lu C.W."/>
            <person name="De Luna E."/>
            <person name="Martienssen R.A."/>
            <person name="Minamino N."/>
            <person name="Mizutani M."/>
            <person name="Mizutani M."/>
            <person name="Mochizuki N."/>
            <person name="Monte I."/>
            <person name="Mosher R."/>
            <person name="Nagasaki H."/>
            <person name="Nakagami H."/>
            <person name="Naramoto S."/>
            <person name="Nishitani K."/>
            <person name="Ohtani M."/>
            <person name="Okamoto T."/>
            <person name="Okumura M."/>
            <person name="Phillips J."/>
            <person name="Pollak B."/>
            <person name="Reinders A."/>
            <person name="Rovekamp M."/>
            <person name="Sano R."/>
            <person name="Sawa S."/>
            <person name="Schmid M.W."/>
            <person name="Shirakawa M."/>
            <person name="Solano R."/>
            <person name="Spunde A."/>
            <person name="Suetsugu N."/>
            <person name="Sugano S."/>
            <person name="Sugiyama A."/>
            <person name="Sun R."/>
            <person name="Suzuki Y."/>
            <person name="Takenaka M."/>
            <person name="Takezawa D."/>
            <person name="Tomogane H."/>
            <person name="Tsuzuki M."/>
            <person name="Ueda T."/>
            <person name="Umeda M."/>
            <person name="Ward J.M."/>
            <person name="Watanabe Y."/>
            <person name="Yazaki K."/>
            <person name="Yokoyama R."/>
            <person name="Yoshitake Y."/>
            <person name="Yotsui I."/>
            <person name="Zachgo S."/>
            <person name="Schmutz J."/>
        </authorList>
    </citation>
    <scope>NUCLEOTIDE SEQUENCE [LARGE SCALE GENOMIC DNA]</scope>
    <source>
        <strain evidence="2">Tak-1</strain>
    </source>
</reference>
<evidence type="ECO:0000313" key="2">
    <source>
        <dbReference type="Proteomes" id="UP000244005"/>
    </source>
</evidence>
<sequence length="94" mass="10953">MCQHSLSINYLRHGDHYHGHIKGYDHVISYTLVRVVYNNIGQGLQEKWYAHISLLCTSGIEVAYTYVSKPGHVFNKVKKSLFSYQVIVLIAWWQ</sequence>
<dbReference type="EMBL" id="KZ772792">
    <property type="protein sequence ID" value="PTQ30717.1"/>
    <property type="molecule type" value="Genomic_DNA"/>
</dbReference>
<organism evidence="1 2">
    <name type="scientific">Marchantia polymorpha</name>
    <name type="common">Common liverwort</name>
    <name type="synonym">Marchantia aquatica</name>
    <dbReference type="NCBI Taxonomy" id="3197"/>
    <lineage>
        <taxon>Eukaryota</taxon>
        <taxon>Viridiplantae</taxon>
        <taxon>Streptophyta</taxon>
        <taxon>Embryophyta</taxon>
        <taxon>Marchantiophyta</taxon>
        <taxon>Marchantiopsida</taxon>
        <taxon>Marchantiidae</taxon>
        <taxon>Marchantiales</taxon>
        <taxon>Marchantiaceae</taxon>
        <taxon>Marchantia</taxon>
    </lineage>
</organism>
<keyword evidence="2" id="KW-1185">Reference proteome</keyword>
<gene>
    <name evidence="1" type="ORF">MARPO_0120s0002</name>
</gene>
<name>A0A2R6WA29_MARPO</name>
<dbReference type="Proteomes" id="UP000244005">
    <property type="component" value="Unassembled WGS sequence"/>
</dbReference>
<dbReference type="Gramene" id="Mp4g08440.1">
    <property type="protein sequence ID" value="Mp4g08440.1.cds1"/>
    <property type="gene ID" value="Mp4g08440"/>
</dbReference>